<evidence type="ECO:0000313" key="1">
    <source>
        <dbReference type="EMBL" id="SFT10166.1"/>
    </source>
</evidence>
<organism evidence="1 2">
    <name type="scientific">Alloyangia pacifica</name>
    <dbReference type="NCBI Taxonomy" id="311180"/>
    <lineage>
        <taxon>Bacteria</taxon>
        <taxon>Pseudomonadati</taxon>
        <taxon>Pseudomonadota</taxon>
        <taxon>Alphaproteobacteria</taxon>
        <taxon>Rhodobacterales</taxon>
        <taxon>Roseobacteraceae</taxon>
        <taxon>Alloyangia</taxon>
    </lineage>
</organism>
<evidence type="ECO:0000313" key="2">
    <source>
        <dbReference type="Proteomes" id="UP000199392"/>
    </source>
</evidence>
<dbReference type="RefSeq" id="WP_245696147.1">
    <property type="nucleotide sequence ID" value="NZ_FNCL01000010.1"/>
</dbReference>
<proteinExistence type="predicted"/>
<dbReference type="Proteomes" id="UP000199392">
    <property type="component" value="Unassembled WGS sequence"/>
</dbReference>
<dbReference type="EMBL" id="FOZW01000010">
    <property type="protein sequence ID" value="SFT10166.1"/>
    <property type="molecule type" value="Genomic_DNA"/>
</dbReference>
<reference evidence="2" key="1">
    <citation type="submission" date="2016-10" db="EMBL/GenBank/DDBJ databases">
        <authorList>
            <person name="Varghese N."/>
            <person name="Submissions S."/>
        </authorList>
    </citation>
    <scope>NUCLEOTIDE SEQUENCE [LARGE SCALE GENOMIC DNA]</scope>
    <source>
        <strain evidence="2">DSM 26894</strain>
    </source>
</reference>
<gene>
    <name evidence="1" type="ORF">SAMN04488050_11086</name>
</gene>
<dbReference type="AlphaFoldDB" id="A0A1I6V924"/>
<protein>
    <recommendedName>
        <fullName evidence="3">HPt domain-containing protein</fullName>
    </recommendedName>
</protein>
<sequence>MTKSLTPGPAHVRAVKPIAVLAPFEKAGLDPEPLEAIFARLGPSEAENALCRAMEELAYRLGELDRVHSQGHWAETRRHTRELGGIAVCLGMRSVVRISEDVLACLDDGDFVALAATVARLGRVAERSLYAIWDMEDQGF</sequence>
<dbReference type="STRING" id="311180.SAMN04488050_11086"/>
<name>A0A1I6V924_9RHOB</name>
<keyword evidence="2" id="KW-1185">Reference proteome</keyword>
<dbReference type="InterPro" id="IPR036641">
    <property type="entry name" value="HPT_dom_sf"/>
</dbReference>
<accession>A0A1I6V924</accession>
<evidence type="ECO:0008006" key="3">
    <source>
        <dbReference type="Google" id="ProtNLM"/>
    </source>
</evidence>
<dbReference type="GO" id="GO:0000160">
    <property type="term" value="P:phosphorelay signal transduction system"/>
    <property type="evidence" value="ECO:0007669"/>
    <property type="project" value="InterPro"/>
</dbReference>
<dbReference type="SUPFAM" id="SSF47226">
    <property type="entry name" value="Histidine-containing phosphotransfer domain, HPT domain"/>
    <property type="match status" value="1"/>
</dbReference>